<dbReference type="AlphaFoldDB" id="A0A7T6XGA9"/>
<name>A0A7T6XGA9_PENDI</name>
<dbReference type="KEGG" id="pdp:PDIP_80170"/>
<dbReference type="VEuPathDB" id="FungiDB:PDIP_80170"/>
<dbReference type="EMBL" id="CP060774">
    <property type="protein sequence ID" value="QQK40599.1"/>
    <property type="molecule type" value="Genomic_DNA"/>
</dbReference>
<sequence>MEQPCGGEKAGILYEQEFATKPTDDSILVWIEVQYRVSRGFEVGMFQTSLLCTIMNRQSGKCADLAHGYLGDVIDIMHTFLLKVLEVICSDEQIRDKLVSVLTDELSKRYREAMEQAQLVLDVERMDVMTSNDQFHDTLEETQKRRRVRSIPFGLRDILISFYQSPG</sequence>
<dbReference type="Proteomes" id="UP000595662">
    <property type="component" value="Chromosome 1"/>
</dbReference>
<proteinExistence type="predicted"/>
<evidence type="ECO:0000313" key="2">
    <source>
        <dbReference type="Proteomes" id="UP000595662"/>
    </source>
</evidence>
<gene>
    <name evidence="1" type="ORF">Pdw03_3453</name>
</gene>
<organism evidence="1 2">
    <name type="scientific">Penicillium digitatum</name>
    <name type="common">Green mold</name>
    <dbReference type="NCBI Taxonomy" id="36651"/>
    <lineage>
        <taxon>Eukaryota</taxon>
        <taxon>Fungi</taxon>
        <taxon>Dikarya</taxon>
        <taxon>Ascomycota</taxon>
        <taxon>Pezizomycotina</taxon>
        <taxon>Eurotiomycetes</taxon>
        <taxon>Eurotiomycetidae</taxon>
        <taxon>Eurotiales</taxon>
        <taxon>Aspergillaceae</taxon>
        <taxon>Penicillium</taxon>
    </lineage>
</organism>
<dbReference type="RefSeq" id="XP_014532174.1">
    <property type="nucleotide sequence ID" value="XM_014676688.1"/>
</dbReference>
<protein>
    <submittedName>
        <fullName evidence="1">Dynamin</fullName>
    </submittedName>
</protein>
<accession>A0A7T6XGA9</accession>
<dbReference type="GeneID" id="26236333"/>
<reference evidence="1 2" key="1">
    <citation type="submission" date="2020-08" db="EMBL/GenBank/DDBJ databases">
        <title>The completed genome sequence of the pathogenic ascomycete fungus Penicillium digitatum.</title>
        <authorList>
            <person name="Wang M."/>
        </authorList>
    </citation>
    <scope>NUCLEOTIDE SEQUENCE [LARGE SCALE GENOMIC DNA]</scope>
    <source>
        <strain evidence="1 2">PdW03</strain>
    </source>
</reference>
<evidence type="ECO:0000313" key="1">
    <source>
        <dbReference type="EMBL" id="QQK40599.1"/>
    </source>
</evidence>